<dbReference type="InterPro" id="IPR039574">
    <property type="entry name" value="OGFr"/>
</dbReference>
<dbReference type="Proteomes" id="UP001578633">
    <property type="component" value="Chromosome 1"/>
</dbReference>
<name>A0ABR3UYY8_9PLEO</name>
<reference evidence="4 5" key="1">
    <citation type="submission" date="2024-09" db="EMBL/GenBank/DDBJ databases">
        <title>T2T genomes of carrot and Alternaria dauci and their utility for understanding host-pathogen interaction during carrot leaf blight disease.</title>
        <authorList>
            <person name="Liu W."/>
            <person name="Xu S."/>
            <person name="Ou C."/>
            <person name="Liu X."/>
            <person name="Zhuang F."/>
            <person name="Deng X.W."/>
        </authorList>
    </citation>
    <scope>NUCLEOTIDE SEQUENCE [LARGE SCALE GENOMIC DNA]</scope>
    <source>
        <strain evidence="4 5">A2016</strain>
    </source>
</reference>
<dbReference type="EMBL" id="JBHGVX010000001">
    <property type="protein sequence ID" value="KAL1801044.1"/>
    <property type="molecule type" value="Genomic_DNA"/>
</dbReference>
<evidence type="ECO:0000256" key="1">
    <source>
        <dbReference type="ARBA" id="ARBA00010365"/>
    </source>
</evidence>
<evidence type="ECO:0000259" key="3">
    <source>
        <dbReference type="Pfam" id="PF04664"/>
    </source>
</evidence>
<accession>A0ABR3UYY8</accession>
<dbReference type="InterPro" id="IPR006757">
    <property type="entry name" value="OGF_rcpt"/>
</dbReference>
<dbReference type="RefSeq" id="XP_069311628.1">
    <property type="nucleotide sequence ID" value="XM_069446671.1"/>
</dbReference>
<evidence type="ECO:0000313" key="5">
    <source>
        <dbReference type="Proteomes" id="UP001578633"/>
    </source>
</evidence>
<sequence>MGPTKATKAAQPPAQGKSHFIIRFYDPDVYAKDALNRQLHQILAWTDQRLESSHNYIQILFPLPEGSPFNMEAPVINLEVMQAFHSRSELRQGLRQSFQRMLSFYGFKESTKPEEELQEEQGETKASGFKAAGRGVVGAPLSSELDAKLQPTENDGDSTPATGGATEGLVTNPSPDRPVDADVSVWKGKDRAPRADESFSSISSSYTNVSTSTPLPYHIVRTPDSRKKFAKWAVRFDHNHLRITRILRSLRVLGLEKEYKAFFAALERAYDDPMTSISEQSMGFWRSAIDNPLYLAPDGKKCKWLMDLEKESGNLKRKIEE</sequence>
<dbReference type="Pfam" id="PF04664">
    <property type="entry name" value="OGFr_N"/>
    <property type="match status" value="1"/>
</dbReference>
<comment type="caution">
    <text evidence="4">The sequence shown here is derived from an EMBL/GenBank/DDBJ whole genome shotgun (WGS) entry which is preliminary data.</text>
</comment>
<dbReference type="PANTHER" id="PTHR14015:SF2">
    <property type="entry name" value="OPIOID GROWTH FACTOR RECEPTOR (OGFR) CONSERVED DOMAIN-CONTAINING PROTEIN"/>
    <property type="match status" value="1"/>
</dbReference>
<proteinExistence type="inferred from homology"/>
<feature type="compositionally biased region" description="Polar residues" evidence="2">
    <location>
        <begin position="151"/>
        <end position="161"/>
    </location>
</feature>
<dbReference type="GeneID" id="96081708"/>
<evidence type="ECO:0000256" key="2">
    <source>
        <dbReference type="SAM" id="MobiDB-lite"/>
    </source>
</evidence>
<dbReference type="PANTHER" id="PTHR14015">
    <property type="entry name" value="OPIOID GROWTH FACTOR RECEPTOR OGFR ZETA-TYPE OPIOID RECEPTOR"/>
    <property type="match status" value="1"/>
</dbReference>
<feature type="domain" description="Opioid growth factor receptor (OGFr) conserved" evidence="3">
    <location>
        <begin position="39"/>
        <end position="110"/>
    </location>
</feature>
<evidence type="ECO:0000313" key="4">
    <source>
        <dbReference type="EMBL" id="KAL1801044.1"/>
    </source>
</evidence>
<keyword evidence="5" id="KW-1185">Reference proteome</keyword>
<organism evidence="4 5">
    <name type="scientific">Alternaria dauci</name>
    <dbReference type="NCBI Taxonomy" id="48095"/>
    <lineage>
        <taxon>Eukaryota</taxon>
        <taxon>Fungi</taxon>
        <taxon>Dikarya</taxon>
        <taxon>Ascomycota</taxon>
        <taxon>Pezizomycotina</taxon>
        <taxon>Dothideomycetes</taxon>
        <taxon>Pleosporomycetidae</taxon>
        <taxon>Pleosporales</taxon>
        <taxon>Pleosporineae</taxon>
        <taxon>Pleosporaceae</taxon>
        <taxon>Alternaria</taxon>
        <taxon>Alternaria sect. Porri</taxon>
    </lineage>
</organism>
<feature type="region of interest" description="Disordered" evidence="2">
    <location>
        <begin position="144"/>
        <end position="179"/>
    </location>
</feature>
<comment type="similarity">
    <text evidence="1">Belongs to the opioid growth factor receptor family.</text>
</comment>
<protein>
    <recommendedName>
        <fullName evidence="3">Opioid growth factor receptor (OGFr) conserved domain-containing protein</fullName>
    </recommendedName>
</protein>
<gene>
    <name evidence="4" type="ORF">ACET3X_001386</name>
</gene>